<comment type="caution">
    <text evidence="3">The sequence shown here is derived from an EMBL/GenBank/DDBJ whole genome shotgun (WGS) entry which is preliminary data.</text>
</comment>
<name>A0A8T1TWX1_9STRA</name>
<sequence>MKDRAASGSSVSDERAPGPSSAPRLAQLLAYSRIQDLATIQDKLVEMEEYTRKLAAVQELKDLLEQENESASELSTILFNGMRKCNKYVPTLSVLLAECCKMLQEK</sequence>
<dbReference type="EMBL" id="JAENGZ010001110">
    <property type="protein sequence ID" value="KAG6950600.1"/>
    <property type="molecule type" value="Genomic_DNA"/>
</dbReference>
<accession>A0A8T1TWX1</accession>
<evidence type="ECO:0000256" key="2">
    <source>
        <dbReference type="SAM" id="MobiDB-lite"/>
    </source>
</evidence>
<protein>
    <submittedName>
        <fullName evidence="3">Uncharacterized protein</fullName>
    </submittedName>
</protein>
<evidence type="ECO:0000313" key="3">
    <source>
        <dbReference type="EMBL" id="KAG6950600.1"/>
    </source>
</evidence>
<gene>
    <name evidence="3" type="ORF">JG687_00014149</name>
</gene>
<dbReference type="OrthoDB" id="118602at2759"/>
<feature type="coiled-coil region" evidence="1">
    <location>
        <begin position="40"/>
        <end position="77"/>
    </location>
</feature>
<organism evidence="3 4">
    <name type="scientific">Phytophthora cactorum</name>
    <dbReference type="NCBI Taxonomy" id="29920"/>
    <lineage>
        <taxon>Eukaryota</taxon>
        <taxon>Sar</taxon>
        <taxon>Stramenopiles</taxon>
        <taxon>Oomycota</taxon>
        <taxon>Peronosporomycetes</taxon>
        <taxon>Peronosporales</taxon>
        <taxon>Peronosporaceae</taxon>
        <taxon>Phytophthora</taxon>
    </lineage>
</organism>
<evidence type="ECO:0000313" key="4">
    <source>
        <dbReference type="Proteomes" id="UP000688947"/>
    </source>
</evidence>
<proteinExistence type="predicted"/>
<dbReference type="VEuPathDB" id="FungiDB:PC110_g2412"/>
<feature type="region of interest" description="Disordered" evidence="2">
    <location>
        <begin position="1"/>
        <end position="22"/>
    </location>
</feature>
<dbReference type="AlphaFoldDB" id="A0A8T1TWX1"/>
<dbReference type="Proteomes" id="UP000688947">
    <property type="component" value="Unassembled WGS sequence"/>
</dbReference>
<reference evidence="3" key="1">
    <citation type="submission" date="2021-01" db="EMBL/GenBank/DDBJ databases">
        <title>Phytophthora aleatoria, a newly-described species from Pinus radiata is distinct from Phytophthora cactorum isolates based on comparative genomics.</title>
        <authorList>
            <person name="Mcdougal R."/>
            <person name="Panda P."/>
            <person name="Williams N."/>
            <person name="Studholme D.J."/>
        </authorList>
    </citation>
    <scope>NUCLEOTIDE SEQUENCE</scope>
    <source>
        <strain evidence="3">NZFS 3830</strain>
    </source>
</reference>
<keyword evidence="1" id="KW-0175">Coiled coil</keyword>
<evidence type="ECO:0000256" key="1">
    <source>
        <dbReference type="SAM" id="Coils"/>
    </source>
</evidence>